<evidence type="ECO:0000256" key="2">
    <source>
        <dbReference type="ARBA" id="ARBA00007072"/>
    </source>
</evidence>
<dbReference type="InterPro" id="IPR012341">
    <property type="entry name" value="6hp_glycosidase-like_sf"/>
</dbReference>
<evidence type="ECO:0000256" key="1">
    <source>
        <dbReference type="ARBA" id="ARBA00000966"/>
    </source>
</evidence>
<sequence>MELVHKADPNQFKTLDPNKFTISVNERKGLTPEEDAEAGVAITYSSIPGPFVENSLIRFRGNSGMNDGSSSEKHLDLVGGFYDAGNNIKFSFTTAYTVTLLSWTVIEYHEKYENIGELDHVKDIIKWGSLYLLKLFVPPNNSSNTSARIYSQVGGNNSNSENDLTCWQRPEDMNYIRRVSVCDISTASDLAREMVAAISTASLVLKEDKDISEKLVKAAEELFILASSTKKKGTYTTNDECGR</sequence>
<keyword evidence="11" id="KW-1185">Reference proteome</keyword>
<gene>
    <name evidence="10" type="ORF">K7X08_002353</name>
</gene>
<organism evidence="10 11">
    <name type="scientific">Anisodus acutangulus</name>
    <dbReference type="NCBI Taxonomy" id="402998"/>
    <lineage>
        <taxon>Eukaryota</taxon>
        <taxon>Viridiplantae</taxon>
        <taxon>Streptophyta</taxon>
        <taxon>Embryophyta</taxon>
        <taxon>Tracheophyta</taxon>
        <taxon>Spermatophyta</taxon>
        <taxon>Magnoliopsida</taxon>
        <taxon>eudicotyledons</taxon>
        <taxon>Gunneridae</taxon>
        <taxon>Pentapetalae</taxon>
        <taxon>asterids</taxon>
        <taxon>lamiids</taxon>
        <taxon>Solanales</taxon>
        <taxon>Solanaceae</taxon>
        <taxon>Solanoideae</taxon>
        <taxon>Hyoscyameae</taxon>
        <taxon>Anisodus</taxon>
    </lineage>
</organism>
<dbReference type="EMBL" id="JAJAGQ010000015">
    <property type="protein sequence ID" value="KAJ8541537.1"/>
    <property type="molecule type" value="Genomic_DNA"/>
</dbReference>
<comment type="caution">
    <text evidence="10">The sequence shown here is derived from an EMBL/GenBank/DDBJ whole genome shotgun (WGS) entry which is preliminary data.</text>
</comment>
<evidence type="ECO:0000259" key="9">
    <source>
        <dbReference type="Pfam" id="PF00759"/>
    </source>
</evidence>
<dbReference type="PANTHER" id="PTHR22298">
    <property type="entry name" value="ENDO-1,4-BETA-GLUCANASE"/>
    <property type="match status" value="1"/>
</dbReference>
<keyword evidence="6" id="KW-0119">Carbohydrate metabolism</keyword>
<dbReference type="Gene3D" id="1.50.10.10">
    <property type="match status" value="1"/>
</dbReference>
<keyword evidence="5" id="KW-0136">Cellulose degradation</keyword>
<accession>A0A9Q1R678</accession>
<dbReference type="GO" id="GO:0008810">
    <property type="term" value="F:cellulase activity"/>
    <property type="evidence" value="ECO:0007669"/>
    <property type="project" value="UniProtKB-EC"/>
</dbReference>
<dbReference type="InterPro" id="IPR008928">
    <property type="entry name" value="6-hairpin_glycosidase_sf"/>
</dbReference>
<keyword evidence="7" id="KW-0326">Glycosidase</keyword>
<dbReference type="SUPFAM" id="SSF48208">
    <property type="entry name" value="Six-hairpin glycosidases"/>
    <property type="match status" value="1"/>
</dbReference>
<evidence type="ECO:0000256" key="7">
    <source>
        <dbReference type="ARBA" id="ARBA00023295"/>
    </source>
</evidence>
<proteinExistence type="inferred from homology"/>
<evidence type="ECO:0000256" key="8">
    <source>
        <dbReference type="ARBA" id="ARBA00023326"/>
    </source>
</evidence>
<dbReference type="Proteomes" id="UP001152561">
    <property type="component" value="Unassembled WGS sequence"/>
</dbReference>
<evidence type="ECO:0000256" key="6">
    <source>
        <dbReference type="ARBA" id="ARBA00023277"/>
    </source>
</evidence>
<protein>
    <recommendedName>
        <fullName evidence="3">cellulase</fullName>
        <ecNumber evidence="3">3.2.1.4</ecNumber>
    </recommendedName>
</protein>
<dbReference type="Pfam" id="PF00759">
    <property type="entry name" value="Glyco_hydro_9"/>
    <property type="match status" value="1"/>
</dbReference>
<dbReference type="EC" id="3.2.1.4" evidence="3"/>
<keyword evidence="4" id="KW-0378">Hydrolase</keyword>
<reference evidence="11" key="1">
    <citation type="journal article" date="2023" name="Proc. Natl. Acad. Sci. U.S.A.">
        <title>Genomic and structural basis for evolution of tropane alkaloid biosynthesis.</title>
        <authorList>
            <person name="Wanga Y.-J."/>
            <person name="Taina T."/>
            <person name="Yua J.-Y."/>
            <person name="Lia J."/>
            <person name="Xua B."/>
            <person name="Chenc J."/>
            <person name="D'Auriad J.C."/>
            <person name="Huanga J.-P."/>
            <person name="Huanga S.-X."/>
        </authorList>
    </citation>
    <scope>NUCLEOTIDE SEQUENCE [LARGE SCALE GENOMIC DNA]</scope>
    <source>
        <strain evidence="11">cv. KIB-2019</strain>
    </source>
</reference>
<dbReference type="AlphaFoldDB" id="A0A9Q1R678"/>
<name>A0A9Q1R678_9SOLA</name>
<dbReference type="GO" id="GO:0030245">
    <property type="term" value="P:cellulose catabolic process"/>
    <property type="evidence" value="ECO:0007669"/>
    <property type="project" value="UniProtKB-KW"/>
</dbReference>
<comment type="catalytic activity">
    <reaction evidence="1">
        <text>Endohydrolysis of (1-&gt;4)-beta-D-glucosidic linkages in cellulose, lichenin and cereal beta-D-glucans.</text>
        <dbReference type="EC" id="3.2.1.4"/>
    </reaction>
</comment>
<evidence type="ECO:0000256" key="5">
    <source>
        <dbReference type="ARBA" id="ARBA00023001"/>
    </source>
</evidence>
<dbReference type="OrthoDB" id="10257085at2759"/>
<evidence type="ECO:0000313" key="10">
    <source>
        <dbReference type="EMBL" id="KAJ8541537.1"/>
    </source>
</evidence>
<feature type="domain" description="Glycoside hydrolase family 9" evidence="9">
    <location>
        <begin position="53"/>
        <end position="237"/>
    </location>
</feature>
<evidence type="ECO:0000256" key="3">
    <source>
        <dbReference type="ARBA" id="ARBA00012601"/>
    </source>
</evidence>
<comment type="similarity">
    <text evidence="2">Belongs to the glycosyl hydrolase 9 (cellulase E) family.</text>
</comment>
<evidence type="ECO:0000256" key="4">
    <source>
        <dbReference type="ARBA" id="ARBA00022801"/>
    </source>
</evidence>
<keyword evidence="8" id="KW-0624">Polysaccharide degradation</keyword>
<dbReference type="InterPro" id="IPR001701">
    <property type="entry name" value="Glyco_hydro_9"/>
</dbReference>
<evidence type="ECO:0000313" key="11">
    <source>
        <dbReference type="Proteomes" id="UP001152561"/>
    </source>
</evidence>